<keyword evidence="3" id="KW-1185">Reference proteome</keyword>
<evidence type="ECO:0008006" key="4">
    <source>
        <dbReference type="Google" id="ProtNLM"/>
    </source>
</evidence>
<organism evidence="2 3">
    <name type="scientific">Pantoea wallisii</name>
    <dbReference type="NCBI Taxonomy" id="1076551"/>
    <lineage>
        <taxon>Bacteria</taxon>
        <taxon>Pseudomonadati</taxon>
        <taxon>Pseudomonadota</taxon>
        <taxon>Gammaproteobacteria</taxon>
        <taxon>Enterobacterales</taxon>
        <taxon>Erwiniaceae</taxon>
        <taxon>Pantoea</taxon>
    </lineage>
</organism>
<feature type="chain" id="PRO_5010875721" description="Type 1 fimbrial protein" evidence="1">
    <location>
        <begin position="20"/>
        <end position="90"/>
    </location>
</feature>
<reference evidence="2 3" key="1">
    <citation type="journal article" date="2017" name="Antonie Van Leeuwenhoek">
        <title>Phylogenomic resolution of the bacterial genus Pantoea and its relationship with Erwinia and Tatumella.</title>
        <authorList>
            <person name="Palmer M."/>
            <person name="Steenkamp E.T."/>
            <person name="Coetzee M.P."/>
            <person name="Chan W.Y."/>
            <person name="van Zyl E."/>
            <person name="De Maayer P."/>
            <person name="Coutinho T.A."/>
            <person name="Blom J."/>
            <person name="Smits T.H."/>
            <person name="Duffy B."/>
            <person name="Venter S.N."/>
        </authorList>
    </citation>
    <scope>NUCLEOTIDE SEQUENCE [LARGE SCALE GENOMIC DNA]</scope>
    <source>
        <strain evidence="2 3">LMG 26277</strain>
    </source>
</reference>
<protein>
    <recommendedName>
        <fullName evidence="4">Type 1 fimbrial protein</fullName>
    </recommendedName>
</protein>
<proteinExistence type="predicted"/>
<dbReference type="OrthoDB" id="5957498at2"/>
<dbReference type="EMBL" id="MLFS01000002">
    <property type="protein sequence ID" value="ORM75009.1"/>
    <property type="molecule type" value="Genomic_DNA"/>
</dbReference>
<comment type="caution">
    <text evidence="2">The sequence shown here is derived from an EMBL/GenBank/DDBJ whole genome shotgun (WGS) entry which is preliminary data.</text>
</comment>
<dbReference type="RefSeq" id="WP_128599323.1">
    <property type="nucleotide sequence ID" value="NZ_MLFS01000002.1"/>
</dbReference>
<name>A0A1X1DEA2_9GAMM</name>
<dbReference type="Proteomes" id="UP000193104">
    <property type="component" value="Unassembled WGS sequence"/>
</dbReference>
<accession>A0A1X1DEA2</accession>
<evidence type="ECO:0000256" key="1">
    <source>
        <dbReference type="SAM" id="SignalP"/>
    </source>
</evidence>
<dbReference type="AlphaFoldDB" id="A0A1X1DEA2"/>
<feature type="signal peptide" evidence="1">
    <location>
        <begin position="1"/>
        <end position="19"/>
    </location>
</feature>
<gene>
    <name evidence="2" type="ORF">HA48_00660</name>
</gene>
<evidence type="ECO:0000313" key="3">
    <source>
        <dbReference type="Proteomes" id="UP000193104"/>
    </source>
</evidence>
<evidence type="ECO:0000313" key="2">
    <source>
        <dbReference type="EMBL" id="ORM75009.1"/>
    </source>
</evidence>
<sequence length="90" mass="9660">MKKRLLLPLLFATSHAVCAAGGQVTFSGAVIDDTCKSANTQRPALHCTRGGVMHTLPLQLTARAQALPYNLGSVHAVHQRSVQIVTVNYH</sequence>
<keyword evidence="1" id="KW-0732">Signal</keyword>